<organism evidence="1 2">
    <name type="scientific">Sorangium cellulosum (strain So ce56)</name>
    <name type="common">Polyangium cellulosum (strain So ce56)</name>
    <dbReference type="NCBI Taxonomy" id="448385"/>
    <lineage>
        <taxon>Bacteria</taxon>
        <taxon>Pseudomonadati</taxon>
        <taxon>Myxococcota</taxon>
        <taxon>Polyangia</taxon>
        <taxon>Polyangiales</taxon>
        <taxon>Polyangiaceae</taxon>
        <taxon>Sorangium</taxon>
    </lineage>
</organism>
<keyword evidence="2" id="KW-1185">Reference proteome</keyword>
<accession>A9GVR1</accession>
<dbReference type="PROSITE" id="PS51257">
    <property type="entry name" value="PROKAR_LIPOPROTEIN"/>
    <property type="match status" value="1"/>
</dbReference>
<dbReference type="Proteomes" id="UP000002139">
    <property type="component" value="Chromosome"/>
</dbReference>
<dbReference type="AlphaFoldDB" id="A9GVR1"/>
<dbReference type="RefSeq" id="WP_012236298.1">
    <property type="nucleotide sequence ID" value="NC_010162.1"/>
</dbReference>
<reference evidence="1 2" key="1">
    <citation type="journal article" date="2007" name="Nat. Biotechnol.">
        <title>Complete genome sequence of the myxobacterium Sorangium cellulosum.</title>
        <authorList>
            <person name="Schneiker S."/>
            <person name="Perlova O."/>
            <person name="Kaiser O."/>
            <person name="Gerth K."/>
            <person name="Alici A."/>
            <person name="Altmeyer M.O."/>
            <person name="Bartels D."/>
            <person name="Bekel T."/>
            <person name="Beyer S."/>
            <person name="Bode E."/>
            <person name="Bode H.B."/>
            <person name="Bolten C.J."/>
            <person name="Choudhuri J.V."/>
            <person name="Doss S."/>
            <person name="Elnakady Y.A."/>
            <person name="Frank B."/>
            <person name="Gaigalat L."/>
            <person name="Goesmann A."/>
            <person name="Groeger C."/>
            <person name="Gross F."/>
            <person name="Jelsbak L."/>
            <person name="Jelsbak L."/>
            <person name="Kalinowski J."/>
            <person name="Kegler C."/>
            <person name="Knauber T."/>
            <person name="Konietzny S."/>
            <person name="Kopp M."/>
            <person name="Krause L."/>
            <person name="Krug D."/>
            <person name="Linke B."/>
            <person name="Mahmud T."/>
            <person name="Martinez-Arias R."/>
            <person name="McHardy A.C."/>
            <person name="Merai M."/>
            <person name="Meyer F."/>
            <person name="Mormann S."/>
            <person name="Munoz-Dorado J."/>
            <person name="Perez J."/>
            <person name="Pradella S."/>
            <person name="Rachid S."/>
            <person name="Raddatz G."/>
            <person name="Rosenau F."/>
            <person name="Rueckert C."/>
            <person name="Sasse F."/>
            <person name="Scharfe M."/>
            <person name="Schuster S.C."/>
            <person name="Suen G."/>
            <person name="Treuner-Lange A."/>
            <person name="Velicer G.J."/>
            <person name="Vorholter F.-J."/>
            <person name="Weissman K.J."/>
            <person name="Welch R.D."/>
            <person name="Wenzel S.C."/>
            <person name="Whitworth D.E."/>
            <person name="Wilhelm S."/>
            <person name="Wittmann C."/>
            <person name="Bloecker H."/>
            <person name="Puehler A."/>
            <person name="Mueller R."/>
        </authorList>
    </citation>
    <scope>NUCLEOTIDE SEQUENCE [LARGE SCALE GENOMIC DNA]</scope>
    <source>
        <strain evidence="2">So ce56</strain>
    </source>
</reference>
<proteinExistence type="predicted"/>
<protein>
    <recommendedName>
        <fullName evidence="3">Peptidase C51 domain-containing protein</fullName>
    </recommendedName>
</protein>
<sequence>MFFFVKRSRLFGIAMSFTVLFGLSGCVVDREPSDAAELAGVEQIDDAEQALTTCPYKSYLCGNDGINGDRDTLYYCSGQGATPSSPQRCQYGCTIVPGANDKCNPPPAGTTLTICPYRSYLCGNDGINGDRDTLYYCSGQGATPSSPQRCQYGCTIVPGANDRCDPPPASGTTLRASQGVLDVMDRGNYSGALLLWDDAGALKGGNQLPLKPTPVANSTAVKHTRVTGSSGVGWCTDFVRAAAGSSASTTRWQKGPRVVENSVPKGTVVATFSDGTHYSGHTGVLASASSPGATSIVLYDQNFSSPYDYLMRKHSLSRTDSGSVSDAAAYYVVVVAP</sequence>
<gene>
    <name evidence="1" type="ordered locus">sce3668</name>
</gene>
<evidence type="ECO:0000313" key="2">
    <source>
        <dbReference type="Proteomes" id="UP000002139"/>
    </source>
</evidence>
<evidence type="ECO:0000313" key="1">
    <source>
        <dbReference type="EMBL" id="CAN93828.1"/>
    </source>
</evidence>
<dbReference type="HOGENOM" id="CLU_823608_0_0_7"/>
<dbReference type="EMBL" id="AM746676">
    <property type="protein sequence ID" value="CAN93828.1"/>
    <property type="molecule type" value="Genomic_DNA"/>
</dbReference>
<dbReference type="KEGG" id="scl:sce3668"/>
<evidence type="ECO:0008006" key="3">
    <source>
        <dbReference type="Google" id="ProtNLM"/>
    </source>
</evidence>
<name>A9GVR1_SORC5</name>